<dbReference type="PANTHER" id="PTHR43710">
    <property type="entry name" value="2-HYDROXYACYL-COA LYASE"/>
    <property type="match status" value="1"/>
</dbReference>
<accession>A0A3S3AQL8</accession>
<dbReference type="FunFam" id="3.40.50.1220:FF:000006">
    <property type="entry name" value="2-hydroxyacyl-CoA lyase 1"/>
    <property type="match status" value="1"/>
</dbReference>
<dbReference type="RefSeq" id="WP_127914924.1">
    <property type="nucleotide sequence ID" value="NZ_RKLP01000002.1"/>
</dbReference>
<evidence type="ECO:0000259" key="9">
    <source>
        <dbReference type="Pfam" id="PF02775"/>
    </source>
</evidence>
<dbReference type="GO" id="GO:0000287">
    <property type="term" value="F:magnesium ion binding"/>
    <property type="evidence" value="ECO:0007669"/>
    <property type="project" value="InterPro"/>
</dbReference>
<evidence type="ECO:0000313" key="11">
    <source>
        <dbReference type="EMBL" id="RVW10495.1"/>
    </source>
</evidence>
<dbReference type="InterPro" id="IPR012000">
    <property type="entry name" value="Thiamin_PyroP_enz_cen_dom"/>
</dbReference>
<dbReference type="CDD" id="cd02004">
    <property type="entry name" value="TPP_BZL_OCoD_HPCL"/>
    <property type="match status" value="1"/>
</dbReference>
<dbReference type="InterPro" id="IPR029061">
    <property type="entry name" value="THDP-binding"/>
</dbReference>
<feature type="domain" description="Thiamine pyrophosphate enzyme central" evidence="8">
    <location>
        <begin position="196"/>
        <end position="325"/>
    </location>
</feature>
<evidence type="ECO:0000313" key="12">
    <source>
        <dbReference type="Proteomes" id="UP000286208"/>
    </source>
</evidence>
<keyword evidence="5 7" id="KW-0786">Thiamine pyrophosphate</keyword>
<dbReference type="Pfam" id="PF02776">
    <property type="entry name" value="TPP_enzyme_N"/>
    <property type="match status" value="1"/>
</dbReference>
<comment type="caution">
    <text evidence="11">The sequence shown here is derived from an EMBL/GenBank/DDBJ whole genome shotgun (WGS) entry which is preliminary data.</text>
</comment>
<evidence type="ECO:0000259" key="8">
    <source>
        <dbReference type="Pfam" id="PF00205"/>
    </source>
</evidence>
<dbReference type="SUPFAM" id="SSF52518">
    <property type="entry name" value="Thiamin diphosphate-binding fold (THDP-binding)"/>
    <property type="match status" value="2"/>
</dbReference>
<dbReference type="InterPro" id="IPR017660">
    <property type="entry name" value="Oxalyl-CoA_decarboxylase"/>
</dbReference>
<dbReference type="InterPro" id="IPR029035">
    <property type="entry name" value="DHS-like_NAD/FAD-binding_dom"/>
</dbReference>
<dbReference type="InterPro" id="IPR011766">
    <property type="entry name" value="TPP_enzyme_TPP-bd"/>
</dbReference>
<dbReference type="FunFam" id="3.40.50.970:FF:000042">
    <property type="entry name" value="Oxalyl-CoA decarboxylase"/>
    <property type="match status" value="1"/>
</dbReference>
<keyword evidence="4" id="KW-0460">Magnesium</keyword>
<dbReference type="GO" id="GO:0033611">
    <property type="term" value="P:oxalate catabolic process"/>
    <property type="evidence" value="ECO:0007669"/>
    <property type="project" value="InterPro"/>
</dbReference>
<dbReference type="NCBIfam" id="NF006721">
    <property type="entry name" value="PRK09259.1"/>
    <property type="match status" value="1"/>
</dbReference>
<dbReference type="NCBIfam" id="TIGR03254">
    <property type="entry name" value="oxalate_oxc"/>
    <property type="match status" value="1"/>
</dbReference>
<evidence type="ECO:0000259" key="10">
    <source>
        <dbReference type="Pfam" id="PF02776"/>
    </source>
</evidence>
<dbReference type="GO" id="GO:0001561">
    <property type="term" value="P:fatty acid alpha-oxidation"/>
    <property type="evidence" value="ECO:0007669"/>
    <property type="project" value="TreeGrafter"/>
</dbReference>
<dbReference type="EMBL" id="RKLP01000002">
    <property type="protein sequence ID" value="RVW10495.1"/>
    <property type="molecule type" value="Genomic_DNA"/>
</dbReference>
<dbReference type="InterPro" id="IPR012001">
    <property type="entry name" value="Thiamin_PyroP_enz_TPP-bd_dom"/>
</dbReference>
<dbReference type="Gene3D" id="3.40.50.970">
    <property type="match status" value="2"/>
</dbReference>
<proteinExistence type="inferred from homology"/>
<comment type="cofactor">
    <cofactor evidence="1">
        <name>thiamine diphosphate</name>
        <dbReference type="ChEBI" id="CHEBI:58937"/>
    </cofactor>
</comment>
<keyword evidence="3" id="KW-0479">Metal-binding</keyword>
<sequence length="560" mass="58539">MTEPESADGNDLVVDALAANGVRTIYGVVGIPVTDLARTAQARGIRYLGFRNEQAAGHAAAAAGYLTGRPGICLTVSAPGFLNGLVALANATTDCFPMIQVSGSSERSVVDLGQGDYEELDQLAAARPFAKAGYRVDSPELIGVGVSRAIRAAVSGRPGGVYLDLPARVLTGSAPRVPHPPVVDPAPRQIPAPEAVDRAMALLERAERPLILLGKGAAYARADAEIRAFVEATGAPFLPMSMAKGLLPDDHPQSAAAARSLALGGADVVVLVGARLNWLLEHGRPPRWSPDARFVQLDVCPTEFDSNRPIDAPVAGDIASSITALLASLSPGVIAPSSAWLDEIAAKKRANAARMEARLRADAHPMNFAVALRAVRDVLAAHPDVIVVSEGANTLDNARNIIPIHRPRHRLDTGTWGVMGVGLGYAIAAAVETGSPVVAIEGDSAFGFSGMEIETICRYRLPVVVLVFNNGGVYRGDEVNAHSADPAPTVLLHSSRYDTLIEAFGGVGYHAETPDEVTAAVRSALASGEPALIDCVIDPAVGTESGHLQKLNRPAHEEEP</sequence>
<keyword evidence="6 11" id="KW-0456">Lyase</keyword>
<evidence type="ECO:0000256" key="2">
    <source>
        <dbReference type="ARBA" id="ARBA00007812"/>
    </source>
</evidence>
<dbReference type="PANTHER" id="PTHR43710:SF2">
    <property type="entry name" value="2-HYDROXYACYL-COA LYASE 1"/>
    <property type="match status" value="1"/>
</dbReference>
<evidence type="ECO:0000256" key="1">
    <source>
        <dbReference type="ARBA" id="ARBA00001964"/>
    </source>
</evidence>
<dbReference type="Pfam" id="PF02775">
    <property type="entry name" value="TPP_enzyme_C"/>
    <property type="match status" value="1"/>
</dbReference>
<dbReference type="InterPro" id="IPR045025">
    <property type="entry name" value="HACL1-like"/>
</dbReference>
<dbReference type="SUPFAM" id="SSF52467">
    <property type="entry name" value="DHS-like NAD/FAD-binding domain"/>
    <property type="match status" value="1"/>
</dbReference>
<dbReference type="AlphaFoldDB" id="A0A3S3AQL8"/>
<evidence type="ECO:0000256" key="4">
    <source>
        <dbReference type="ARBA" id="ARBA00022842"/>
    </source>
</evidence>
<organism evidence="11 12">
    <name type="scientific">Prescottella agglutinans</name>
    <dbReference type="NCBI Taxonomy" id="1644129"/>
    <lineage>
        <taxon>Bacteria</taxon>
        <taxon>Bacillati</taxon>
        <taxon>Actinomycetota</taxon>
        <taxon>Actinomycetes</taxon>
        <taxon>Mycobacteriales</taxon>
        <taxon>Nocardiaceae</taxon>
        <taxon>Prescottella</taxon>
    </lineage>
</organism>
<evidence type="ECO:0000256" key="7">
    <source>
        <dbReference type="RuleBase" id="RU362132"/>
    </source>
</evidence>
<dbReference type="GO" id="GO:0008949">
    <property type="term" value="F:oxalyl-CoA decarboxylase activity"/>
    <property type="evidence" value="ECO:0007669"/>
    <property type="project" value="UniProtKB-EC"/>
</dbReference>
<feature type="domain" description="Thiamine pyrophosphate enzyme N-terminal TPP-binding" evidence="10">
    <location>
        <begin position="9"/>
        <end position="124"/>
    </location>
</feature>
<evidence type="ECO:0000256" key="5">
    <source>
        <dbReference type="ARBA" id="ARBA00023052"/>
    </source>
</evidence>
<feature type="domain" description="Thiamine pyrophosphate enzyme TPP-binding" evidence="9">
    <location>
        <begin position="399"/>
        <end position="535"/>
    </location>
</feature>
<evidence type="ECO:0000256" key="3">
    <source>
        <dbReference type="ARBA" id="ARBA00022723"/>
    </source>
</evidence>
<keyword evidence="12" id="KW-1185">Reference proteome</keyword>
<dbReference type="EC" id="4.1.1.8" evidence="11"/>
<comment type="similarity">
    <text evidence="2 7">Belongs to the TPP enzyme family.</text>
</comment>
<reference evidence="11 12" key="1">
    <citation type="submission" date="2018-11" db="EMBL/GenBank/DDBJ databases">
        <title>Rhodococcus spongicola sp. nov. and Rhodococcus xishaensis sp. nov. from marine sponges.</title>
        <authorList>
            <person name="Li L."/>
            <person name="Lin H.W."/>
        </authorList>
    </citation>
    <scope>NUCLEOTIDE SEQUENCE [LARGE SCALE GENOMIC DNA]</scope>
    <source>
        <strain evidence="11 12">CCTCC AB2014297</strain>
    </source>
</reference>
<dbReference type="Pfam" id="PF00205">
    <property type="entry name" value="TPP_enzyme_M"/>
    <property type="match status" value="1"/>
</dbReference>
<evidence type="ECO:0000256" key="6">
    <source>
        <dbReference type="ARBA" id="ARBA00023239"/>
    </source>
</evidence>
<dbReference type="Proteomes" id="UP000286208">
    <property type="component" value="Unassembled WGS sequence"/>
</dbReference>
<dbReference type="OrthoDB" id="4494979at2"/>
<gene>
    <name evidence="11" type="ORF">EGT67_04830</name>
</gene>
<dbReference type="Gene3D" id="3.40.50.1220">
    <property type="entry name" value="TPP-binding domain"/>
    <property type="match status" value="1"/>
</dbReference>
<dbReference type="CDD" id="cd07035">
    <property type="entry name" value="TPP_PYR_POX_like"/>
    <property type="match status" value="1"/>
</dbReference>
<protein>
    <submittedName>
        <fullName evidence="11">Oxalyl-CoA decarboxylase</fullName>
        <ecNumber evidence="11">4.1.1.8</ecNumber>
    </submittedName>
</protein>
<name>A0A3S3AQL8_9NOCA</name>
<dbReference type="GO" id="GO:0030976">
    <property type="term" value="F:thiamine pyrophosphate binding"/>
    <property type="evidence" value="ECO:0007669"/>
    <property type="project" value="InterPro"/>
</dbReference>